<dbReference type="EMBL" id="SDPO01000003">
    <property type="protein sequence ID" value="RXZ47260.1"/>
    <property type="molecule type" value="Genomic_DNA"/>
</dbReference>
<keyword evidence="2" id="KW-0732">Signal</keyword>
<evidence type="ECO:0000256" key="1">
    <source>
        <dbReference type="SAM" id="MobiDB-lite"/>
    </source>
</evidence>
<organism evidence="3 4">
    <name type="scientific">Agromyces fucosus</name>
    <dbReference type="NCBI Taxonomy" id="41985"/>
    <lineage>
        <taxon>Bacteria</taxon>
        <taxon>Bacillati</taxon>
        <taxon>Actinomycetota</taxon>
        <taxon>Actinomycetes</taxon>
        <taxon>Micrococcales</taxon>
        <taxon>Microbacteriaceae</taxon>
        <taxon>Agromyces</taxon>
    </lineage>
</organism>
<comment type="caution">
    <text evidence="3">The sequence shown here is derived from an EMBL/GenBank/DDBJ whole genome shotgun (WGS) entry which is preliminary data.</text>
</comment>
<feature type="compositionally biased region" description="Low complexity" evidence="1">
    <location>
        <begin position="207"/>
        <end position="233"/>
    </location>
</feature>
<protein>
    <submittedName>
        <fullName evidence="3">Uncharacterized protein</fullName>
    </submittedName>
</protein>
<feature type="chain" id="PRO_5039004305" evidence="2">
    <location>
        <begin position="26"/>
        <end position="241"/>
    </location>
</feature>
<dbReference type="Proteomes" id="UP000292935">
    <property type="component" value="Unassembled WGS sequence"/>
</dbReference>
<gene>
    <name evidence="3" type="ORF">ESP57_11795</name>
</gene>
<dbReference type="AlphaFoldDB" id="A0A4Q2JMA8"/>
<feature type="compositionally biased region" description="Pro residues" evidence="1">
    <location>
        <begin position="75"/>
        <end position="104"/>
    </location>
</feature>
<name>A0A4Q2JMA8_9MICO</name>
<feature type="region of interest" description="Disordered" evidence="1">
    <location>
        <begin position="40"/>
        <end position="110"/>
    </location>
</feature>
<reference evidence="3 4" key="1">
    <citation type="submission" date="2019-01" db="EMBL/GenBank/DDBJ databases">
        <authorList>
            <person name="Li J."/>
        </authorList>
    </citation>
    <scope>NUCLEOTIDE SEQUENCE [LARGE SCALE GENOMIC DNA]</scope>
    <source>
        <strain evidence="3 4">CCUG 35506</strain>
    </source>
</reference>
<feature type="compositionally biased region" description="Pro residues" evidence="1">
    <location>
        <begin position="193"/>
        <end position="206"/>
    </location>
</feature>
<evidence type="ECO:0000256" key="2">
    <source>
        <dbReference type="SAM" id="SignalP"/>
    </source>
</evidence>
<sequence>MRRTVIFSALAAALFVGSIFVGVAAATTGAPVLYDARSPQPVATGSEDFDIDAGGVRGGDQHVPVDGADADDDPLPSPTSPPTATPGPSPTPSPKPAPTNPPVADPMSTPEEQQAWLGFQQLVRECMVDAGHEYREWEWWTTEPRDPTSTAPAMPDGLGDEGEAAWRLALEGDGGENDGCLGEAVREDQANPVVPPAAAPSPPPAPESAAPEGPALESAAPEAPAPESAAPDVTPAPAPTD</sequence>
<keyword evidence="4" id="KW-1185">Reference proteome</keyword>
<proteinExistence type="predicted"/>
<feature type="region of interest" description="Disordered" evidence="1">
    <location>
        <begin position="139"/>
        <end position="241"/>
    </location>
</feature>
<dbReference type="OrthoDB" id="5007610at2"/>
<feature type="signal peptide" evidence="2">
    <location>
        <begin position="1"/>
        <end position="25"/>
    </location>
</feature>
<evidence type="ECO:0000313" key="3">
    <source>
        <dbReference type="EMBL" id="RXZ47260.1"/>
    </source>
</evidence>
<evidence type="ECO:0000313" key="4">
    <source>
        <dbReference type="Proteomes" id="UP000292935"/>
    </source>
</evidence>
<accession>A0A4Q2JMA8</accession>
<dbReference type="RefSeq" id="WP_129231733.1">
    <property type="nucleotide sequence ID" value="NZ_SDPO01000003.1"/>
</dbReference>